<evidence type="ECO:0000313" key="2">
    <source>
        <dbReference type="Proteomes" id="UP000231407"/>
    </source>
</evidence>
<organism evidence="1 2">
    <name type="scientific">Candidatus Shapirobacteria bacterium CG06_land_8_20_14_3_00_40_12</name>
    <dbReference type="NCBI Taxonomy" id="1974881"/>
    <lineage>
        <taxon>Bacteria</taxon>
        <taxon>Candidatus Shapironibacteriota</taxon>
    </lineage>
</organism>
<sequence>MNQSRLLLGVLLLSLFSFGLFQIGSSLNGSAVLGDSTISQPITAHPDVIPCQVIIPIINSYCADSNNWLICKTLDNVLKTYCP</sequence>
<comment type="caution">
    <text evidence="1">The sequence shown here is derived from an EMBL/GenBank/DDBJ whole genome shotgun (WGS) entry which is preliminary data.</text>
</comment>
<evidence type="ECO:0000313" key="1">
    <source>
        <dbReference type="EMBL" id="PIU73469.1"/>
    </source>
</evidence>
<protein>
    <submittedName>
        <fullName evidence="1">Uncharacterized protein</fullName>
    </submittedName>
</protein>
<dbReference type="AlphaFoldDB" id="A0A2M7AS66"/>
<name>A0A2M7AS66_9BACT</name>
<dbReference type="EMBL" id="PEWA01000024">
    <property type="protein sequence ID" value="PIU73469.1"/>
    <property type="molecule type" value="Genomic_DNA"/>
</dbReference>
<accession>A0A2M7AS66</accession>
<dbReference type="Proteomes" id="UP000231407">
    <property type="component" value="Unassembled WGS sequence"/>
</dbReference>
<reference evidence="2" key="1">
    <citation type="submission" date="2017-09" db="EMBL/GenBank/DDBJ databases">
        <title>Depth-based differentiation of microbial function through sediment-hosted aquifers and enrichment of novel symbionts in the deep terrestrial subsurface.</title>
        <authorList>
            <person name="Probst A.J."/>
            <person name="Ladd B."/>
            <person name="Jarett J.K."/>
            <person name="Geller-Mcgrath D.E."/>
            <person name="Sieber C.M.K."/>
            <person name="Emerson J.B."/>
            <person name="Anantharaman K."/>
            <person name="Thomas B.C."/>
            <person name="Malmstrom R."/>
            <person name="Stieglmeier M."/>
            <person name="Klingl A."/>
            <person name="Woyke T."/>
            <person name="Ryan C.M."/>
            <person name="Banfield J.F."/>
        </authorList>
    </citation>
    <scope>NUCLEOTIDE SEQUENCE [LARGE SCALE GENOMIC DNA]</scope>
</reference>
<proteinExistence type="predicted"/>
<gene>
    <name evidence="1" type="ORF">COS78_02070</name>
</gene>